<dbReference type="AlphaFoldDB" id="A0A8X6JWT8"/>
<dbReference type="Proteomes" id="UP000886998">
    <property type="component" value="Unassembled WGS sequence"/>
</dbReference>
<gene>
    <name evidence="1" type="ORF">TNIN_80641</name>
</gene>
<dbReference type="OrthoDB" id="6431769at2759"/>
<comment type="caution">
    <text evidence="1">The sequence shown here is derived from an EMBL/GenBank/DDBJ whole genome shotgun (WGS) entry which is preliminary data.</text>
</comment>
<keyword evidence="2" id="KW-1185">Reference proteome</keyword>
<organism evidence="1 2">
    <name type="scientific">Trichonephila inaurata madagascariensis</name>
    <dbReference type="NCBI Taxonomy" id="2747483"/>
    <lineage>
        <taxon>Eukaryota</taxon>
        <taxon>Metazoa</taxon>
        <taxon>Ecdysozoa</taxon>
        <taxon>Arthropoda</taxon>
        <taxon>Chelicerata</taxon>
        <taxon>Arachnida</taxon>
        <taxon>Araneae</taxon>
        <taxon>Araneomorphae</taxon>
        <taxon>Entelegynae</taxon>
        <taxon>Araneoidea</taxon>
        <taxon>Nephilidae</taxon>
        <taxon>Trichonephila</taxon>
        <taxon>Trichonephila inaurata</taxon>
    </lineage>
</organism>
<evidence type="ECO:0000313" key="1">
    <source>
        <dbReference type="EMBL" id="GFS41534.1"/>
    </source>
</evidence>
<dbReference type="EMBL" id="BMAV01025449">
    <property type="protein sequence ID" value="GFS41534.1"/>
    <property type="molecule type" value="Genomic_DNA"/>
</dbReference>
<reference evidence="1" key="1">
    <citation type="submission" date="2020-08" db="EMBL/GenBank/DDBJ databases">
        <title>Multicomponent nature underlies the extraordinary mechanical properties of spider dragline silk.</title>
        <authorList>
            <person name="Kono N."/>
            <person name="Nakamura H."/>
            <person name="Mori M."/>
            <person name="Yoshida Y."/>
            <person name="Ohtoshi R."/>
            <person name="Malay A.D."/>
            <person name="Moran D.A.P."/>
            <person name="Tomita M."/>
            <person name="Numata K."/>
            <person name="Arakawa K."/>
        </authorList>
    </citation>
    <scope>NUCLEOTIDE SEQUENCE</scope>
</reference>
<sequence length="138" mass="16265">MRISYAQEVGAILMISSLMHERRDYLKFLDQLYDESDFPYIKAFANLDDIFFDQHIYTVYVENNRLCEASDLKEALLCLIASYFIFNIKYQDTSFRALVVFEKLFLEDNDTDEDEIDMSVTQIIRSIQLKEQGKGQTN</sequence>
<accession>A0A8X6JWT8</accession>
<name>A0A8X6JWT8_9ARAC</name>
<proteinExistence type="predicted"/>
<evidence type="ECO:0000313" key="2">
    <source>
        <dbReference type="Proteomes" id="UP000886998"/>
    </source>
</evidence>
<protein>
    <submittedName>
        <fullName evidence="1">Uncharacterized protein</fullName>
    </submittedName>
</protein>